<dbReference type="Proteomes" id="UP001281410">
    <property type="component" value="Unassembled WGS sequence"/>
</dbReference>
<dbReference type="InterPro" id="IPR058353">
    <property type="entry name" value="DUF8040"/>
</dbReference>
<sequence>MDMYDKMFKGSTLVGNCVMIPSSTILLEEMVGESDHDKQTVDEENEEASQGNQDKGKKRTNDESEINEGVVGESKRKKGKLRGAVKLSKQIDHLVEGNESRCYNMFRMDKHVFVMLLNDVENNYKLKGSRNISGAEILGMFLYILGQGIGNRNAQECFQRSSETGGKALPMIIEYSYQLYVILNQNFQNSKWKTLLGICRIPTNERFLEPYKGERYHIPHFCRGEEPTGYKDIFNHAYSSLGSIIERILRYGKKGVFYVICQVILMKNK</sequence>
<keyword evidence="4" id="KW-1185">Reference proteome</keyword>
<reference evidence="3" key="1">
    <citation type="journal article" date="2023" name="Plant J.">
        <title>Genome sequences and population genomics provide insights into the demographic history, inbreeding, and mutation load of two 'living fossil' tree species of Dipteronia.</title>
        <authorList>
            <person name="Feng Y."/>
            <person name="Comes H.P."/>
            <person name="Chen J."/>
            <person name="Zhu S."/>
            <person name="Lu R."/>
            <person name="Zhang X."/>
            <person name="Li P."/>
            <person name="Qiu J."/>
            <person name="Olsen K.M."/>
            <person name="Qiu Y."/>
        </authorList>
    </citation>
    <scope>NUCLEOTIDE SEQUENCE</scope>
    <source>
        <strain evidence="3">NBL</strain>
    </source>
</reference>
<comment type="caution">
    <text evidence="3">The sequence shown here is derived from an EMBL/GenBank/DDBJ whole genome shotgun (WGS) entry which is preliminary data.</text>
</comment>
<feature type="domain" description="DUF8040" evidence="2">
    <location>
        <begin position="89"/>
        <end position="164"/>
    </location>
</feature>
<accession>A0AAE0AD01</accession>
<organism evidence="3 4">
    <name type="scientific">Dipteronia sinensis</name>
    <dbReference type="NCBI Taxonomy" id="43782"/>
    <lineage>
        <taxon>Eukaryota</taxon>
        <taxon>Viridiplantae</taxon>
        <taxon>Streptophyta</taxon>
        <taxon>Embryophyta</taxon>
        <taxon>Tracheophyta</taxon>
        <taxon>Spermatophyta</taxon>
        <taxon>Magnoliopsida</taxon>
        <taxon>eudicotyledons</taxon>
        <taxon>Gunneridae</taxon>
        <taxon>Pentapetalae</taxon>
        <taxon>rosids</taxon>
        <taxon>malvids</taxon>
        <taxon>Sapindales</taxon>
        <taxon>Sapindaceae</taxon>
        <taxon>Hippocastanoideae</taxon>
        <taxon>Acereae</taxon>
        <taxon>Dipteronia</taxon>
    </lineage>
</organism>
<protein>
    <recommendedName>
        <fullName evidence="2">DUF8040 domain-containing protein</fullName>
    </recommendedName>
</protein>
<name>A0AAE0AD01_9ROSI</name>
<gene>
    <name evidence="3" type="ORF">Dsin_015661</name>
</gene>
<proteinExistence type="predicted"/>
<dbReference type="Pfam" id="PF26138">
    <property type="entry name" value="DUF8040"/>
    <property type="match status" value="1"/>
</dbReference>
<evidence type="ECO:0000313" key="3">
    <source>
        <dbReference type="EMBL" id="KAK3210955.1"/>
    </source>
</evidence>
<feature type="region of interest" description="Disordered" evidence="1">
    <location>
        <begin position="32"/>
        <end position="77"/>
    </location>
</feature>
<evidence type="ECO:0000256" key="1">
    <source>
        <dbReference type="SAM" id="MobiDB-lite"/>
    </source>
</evidence>
<dbReference type="AlphaFoldDB" id="A0AAE0AD01"/>
<evidence type="ECO:0000259" key="2">
    <source>
        <dbReference type="Pfam" id="PF26138"/>
    </source>
</evidence>
<evidence type="ECO:0000313" key="4">
    <source>
        <dbReference type="Proteomes" id="UP001281410"/>
    </source>
</evidence>
<dbReference type="EMBL" id="JANJYJ010000005">
    <property type="protein sequence ID" value="KAK3210955.1"/>
    <property type="molecule type" value="Genomic_DNA"/>
</dbReference>